<keyword evidence="2" id="KW-1185">Reference proteome</keyword>
<sequence length="241" mass="25977">MAVTANGPAPYAPSRAVLELVTRHRDRGLPAPVNADTLLRAGISESLITRTLQALQVLDLIDENGAPSPVFEGIRRAPQAEYKMRLQEWLKAAYQDVFAFVDPSKDDATQIRDAFRNYQPTGQQDRMVTLFTGLCAAAGLMPEKAQTAPPKSNGGATQTRRPPASPAKPKSKTPPPPAFVQSPTPGLPPALSGLLASLPNNGSGWTQDKRDKFIATFGAVIDFVYPIVEDEDQDDEGDADQ</sequence>
<evidence type="ECO:0000313" key="1">
    <source>
        <dbReference type="EMBL" id="MBK1868092.1"/>
    </source>
</evidence>
<reference evidence="1" key="1">
    <citation type="submission" date="2021-01" db="EMBL/GenBank/DDBJ databases">
        <authorList>
            <person name="Sun Q."/>
        </authorList>
    </citation>
    <scope>NUCLEOTIDE SEQUENCE</scope>
    <source>
        <strain evidence="1">YIM B02566</strain>
    </source>
</reference>
<dbReference type="Proteomes" id="UP000616151">
    <property type="component" value="Unassembled WGS sequence"/>
</dbReference>
<accession>A0ACC5R602</accession>
<gene>
    <name evidence="1" type="ORF">JHL16_17175</name>
</gene>
<name>A0ACC5R602_9HYPH</name>
<protein>
    <submittedName>
        <fullName evidence="1">DUF5343 domain-containing protein</fullName>
    </submittedName>
</protein>
<proteinExistence type="predicted"/>
<comment type="caution">
    <text evidence="1">The sequence shown here is derived from an EMBL/GenBank/DDBJ whole genome shotgun (WGS) entry which is preliminary data.</text>
</comment>
<dbReference type="EMBL" id="JAENHL010000007">
    <property type="protein sequence ID" value="MBK1868092.1"/>
    <property type="molecule type" value="Genomic_DNA"/>
</dbReference>
<organism evidence="1 2">
    <name type="scientific">Taklimakanibacter albus</name>
    <dbReference type="NCBI Taxonomy" id="2800327"/>
    <lineage>
        <taxon>Bacteria</taxon>
        <taxon>Pseudomonadati</taxon>
        <taxon>Pseudomonadota</taxon>
        <taxon>Alphaproteobacteria</taxon>
        <taxon>Hyphomicrobiales</taxon>
        <taxon>Aestuariivirgaceae</taxon>
        <taxon>Taklimakanibacter</taxon>
    </lineage>
</organism>
<evidence type="ECO:0000313" key="2">
    <source>
        <dbReference type="Proteomes" id="UP000616151"/>
    </source>
</evidence>